<evidence type="ECO:0000313" key="2">
    <source>
        <dbReference type="EMBL" id="KFI90900.1"/>
    </source>
</evidence>
<comment type="caution">
    <text evidence="2">The sequence shown here is derived from an EMBL/GenBank/DDBJ whole genome shotgun (WGS) entry which is preliminary data.</text>
</comment>
<organism evidence="2 3">
    <name type="scientific">Bifidobacterium saguini DSM 23967</name>
    <dbReference type="NCBI Taxonomy" id="1437607"/>
    <lineage>
        <taxon>Bacteria</taxon>
        <taxon>Bacillati</taxon>
        <taxon>Actinomycetota</taxon>
        <taxon>Actinomycetes</taxon>
        <taxon>Bifidobacteriales</taxon>
        <taxon>Bifidobacteriaceae</taxon>
        <taxon>Bifidobacterium</taxon>
    </lineage>
</organism>
<proteinExistence type="predicted"/>
<dbReference type="RefSeq" id="WP_033892070.1">
    <property type="nucleotide sequence ID" value="NZ_JDUT01000001.1"/>
</dbReference>
<feature type="signal peptide" evidence="1">
    <location>
        <begin position="1"/>
        <end position="28"/>
    </location>
</feature>
<sequence length="98" mass="10350">MFDKIKKPVAAVLLTVTVLFGGAGMAFADTVYYQGVAVSWDHGRTAGVFSYSNVQTSRFSHLATANTVSSGWQEPGVPAKALAFVGTGQATAFWDCRG</sequence>
<dbReference type="OrthoDB" id="5196917at2"/>
<dbReference type="STRING" id="1437607.BISA_2261"/>
<protein>
    <submittedName>
        <fullName evidence="2">Uncharacterized protein</fullName>
    </submittedName>
</protein>
<gene>
    <name evidence="2" type="ORF">BISA_2261</name>
</gene>
<dbReference type="EMBL" id="JGZN01000019">
    <property type="protein sequence ID" value="KFI90900.1"/>
    <property type="molecule type" value="Genomic_DNA"/>
</dbReference>
<evidence type="ECO:0000256" key="1">
    <source>
        <dbReference type="SAM" id="SignalP"/>
    </source>
</evidence>
<name>A0A087D5V0_9BIFI</name>
<keyword evidence="1" id="KW-0732">Signal</keyword>
<dbReference type="Proteomes" id="UP000029066">
    <property type="component" value="Unassembled WGS sequence"/>
</dbReference>
<dbReference type="AlphaFoldDB" id="A0A087D5V0"/>
<reference evidence="2 3" key="1">
    <citation type="submission" date="2014-03" db="EMBL/GenBank/DDBJ databases">
        <title>Genomics of Bifidobacteria.</title>
        <authorList>
            <person name="Ventura M."/>
            <person name="Milani C."/>
            <person name="Lugli G.A."/>
        </authorList>
    </citation>
    <scope>NUCLEOTIDE SEQUENCE [LARGE SCALE GENOMIC DNA]</scope>
    <source>
        <strain evidence="2 3">DSM 23967</strain>
    </source>
</reference>
<evidence type="ECO:0000313" key="3">
    <source>
        <dbReference type="Proteomes" id="UP000029066"/>
    </source>
</evidence>
<accession>A0A087D5V0</accession>
<feature type="chain" id="PRO_5001819840" evidence="1">
    <location>
        <begin position="29"/>
        <end position="98"/>
    </location>
</feature>